<dbReference type="GO" id="GO:0004725">
    <property type="term" value="F:protein tyrosine phosphatase activity"/>
    <property type="evidence" value="ECO:0007669"/>
    <property type="project" value="UniProtKB-EC"/>
</dbReference>
<dbReference type="InterPro" id="IPR016130">
    <property type="entry name" value="Tyr_Pase_AS"/>
</dbReference>
<gene>
    <name evidence="9" type="ORF">BIT28_10350</name>
</gene>
<keyword evidence="10" id="KW-1185">Reference proteome</keyword>
<dbReference type="InterPro" id="IPR029021">
    <property type="entry name" value="Prot-tyrosine_phosphatase-like"/>
</dbReference>
<dbReference type="OrthoDB" id="6199520at2"/>
<dbReference type="RefSeq" id="WP_075767941.1">
    <property type="nucleotide sequence ID" value="NZ_MJIL01000099.1"/>
</dbReference>
<dbReference type="STRING" id="1903952.BIT28_10350"/>
<evidence type="ECO:0000259" key="7">
    <source>
        <dbReference type="PROSITE" id="PS50055"/>
    </source>
</evidence>
<dbReference type="PRINTS" id="PR01371">
    <property type="entry name" value="BACYPHPHTASE"/>
</dbReference>
<sequence length="263" mass="29661">MIEESGLDTYQATAHRLMMIKGGARCFAFDPNRDRFNLLHCADTSVRNELNANRIKINDRYIAIASQFPYQHQLESHFQMLVENRTPVLVVLASDTDIQGNDLPDYFSNSSIYGNIRTQSVFSSTEGLGSGIEARVYQLNVAGYDASIDIPVVHVHNWPDHQTVSSEATINLVALIERITANKRAFYEKRRSRAVHDPAKLLPVIHCRAGVGRTGQTIATMAMNTYPSMSLEAITRDLRASRNDFMIQTPVQMETLVRLMEEK</sequence>
<keyword evidence="5" id="KW-0904">Protein phosphatase</keyword>
<dbReference type="SMART" id="SM00194">
    <property type="entry name" value="PTPc"/>
    <property type="match status" value="1"/>
</dbReference>
<keyword evidence="4" id="KW-0378">Hydrolase</keyword>
<keyword evidence="3" id="KW-0964">Secreted</keyword>
<dbReference type="PANTHER" id="PTHR19134">
    <property type="entry name" value="RECEPTOR-TYPE TYROSINE-PROTEIN PHOSPHATASE"/>
    <property type="match status" value="1"/>
</dbReference>
<dbReference type="GO" id="GO:0005576">
    <property type="term" value="C:extracellular region"/>
    <property type="evidence" value="ECO:0007669"/>
    <property type="project" value="UniProtKB-SubCell"/>
</dbReference>
<feature type="domain" description="Tyrosine specific protein phosphatases" evidence="8">
    <location>
        <begin position="170"/>
        <end position="242"/>
    </location>
</feature>
<dbReference type="Pfam" id="PF00102">
    <property type="entry name" value="Y_phosphatase"/>
    <property type="match status" value="1"/>
</dbReference>
<dbReference type="PROSITE" id="PS50056">
    <property type="entry name" value="TYR_PHOSPHATASE_2"/>
    <property type="match status" value="1"/>
</dbReference>
<organism evidence="9 10">
    <name type="scientific">Photobacterium proteolyticum</name>
    <dbReference type="NCBI Taxonomy" id="1903952"/>
    <lineage>
        <taxon>Bacteria</taxon>
        <taxon>Pseudomonadati</taxon>
        <taxon>Pseudomonadota</taxon>
        <taxon>Gammaproteobacteria</taxon>
        <taxon>Vibrionales</taxon>
        <taxon>Vibrionaceae</taxon>
        <taxon>Photobacterium</taxon>
    </lineage>
</organism>
<evidence type="ECO:0000256" key="5">
    <source>
        <dbReference type="ARBA" id="ARBA00022912"/>
    </source>
</evidence>
<dbReference type="InterPro" id="IPR003546">
    <property type="entry name" value="Tyr_Pase_SptP/YopH"/>
</dbReference>
<dbReference type="Proteomes" id="UP000186905">
    <property type="component" value="Unassembled WGS sequence"/>
</dbReference>
<reference evidence="9 10" key="1">
    <citation type="submission" date="2016-09" db="EMBL/GenBank/DDBJ databases">
        <title>Photobacterium proteolyticum sp. nov. a protease producing bacterium isolated from ocean sediments of Laizhou Bay.</title>
        <authorList>
            <person name="Li Y."/>
        </authorList>
    </citation>
    <scope>NUCLEOTIDE SEQUENCE [LARGE SCALE GENOMIC DNA]</scope>
    <source>
        <strain evidence="9 10">13-12</strain>
    </source>
</reference>
<protein>
    <recommendedName>
        <fullName evidence="2">protein-tyrosine-phosphatase</fullName>
        <ecNumber evidence="2">3.1.3.48</ecNumber>
    </recommendedName>
</protein>
<dbReference type="InterPro" id="IPR050348">
    <property type="entry name" value="Protein-Tyr_Phosphatase"/>
</dbReference>
<dbReference type="InterPro" id="IPR003595">
    <property type="entry name" value="Tyr_Pase_cat"/>
</dbReference>
<dbReference type="PANTHER" id="PTHR19134:SF449">
    <property type="entry name" value="TYROSINE-PROTEIN PHOSPHATASE 1"/>
    <property type="match status" value="1"/>
</dbReference>
<dbReference type="PRINTS" id="PR00700">
    <property type="entry name" value="PRTYPHPHTASE"/>
</dbReference>
<dbReference type="PROSITE" id="PS00383">
    <property type="entry name" value="TYR_PHOSPHATASE_1"/>
    <property type="match status" value="1"/>
</dbReference>
<comment type="subcellular location">
    <subcellularLocation>
        <location evidence="1">Secreted</location>
    </subcellularLocation>
</comment>
<evidence type="ECO:0000256" key="3">
    <source>
        <dbReference type="ARBA" id="ARBA00022525"/>
    </source>
</evidence>
<evidence type="ECO:0000256" key="4">
    <source>
        <dbReference type="ARBA" id="ARBA00022801"/>
    </source>
</evidence>
<evidence type="ECO:0000256" key="6">
    <source>
        <dbReference type="ARBA" id="ARBA00023026"/>
    </source>
</evidence>
<evidence type="ECO:0000259" key="8">
    <source>
        <dbReference type="PROSITE" id="PS50056"/>
    </source>
</evidence>
<keyword evidence="6" id="KW-0843">Virulence</keyword>
<dbReference type="Gene3D" id="3.90.190.10">
    <property type="entry name" value="Protein tyrosine phosphatase superfamily"/>
    <property type="match status" value="1"/>
</dbReference>
<evidence type="ECO:0000256" key="1">
    <source>
        <dbReference type="ARBA" id="ARBA00004613"/>
    </source>
</evidence>
<name>A0A1Q9G6T2_9GAMM</name>
<comment type="caution">
    <text evidence="9">The sequence shown here is derived from an EMBL/GenBank/DDBJ whole genome shotgun (WGS) entry which is preliminary data.</text>
</comment>
<dbReference type="EC" id="3.1.3.48" evidence="2"/>
<dbReference type="InterPro" id="IPR000242">
    <property type="entry name" value="PTP_cat"/>
</dbReference>
<dbReference type="AlphaFoldDB" id="A0A1Q9G6T2"/>
<dbReference type="EMBL" id="MJIL01000099">
    <property type="protein sequence ID" value="OLQ69939.1"/>
    <property type="molecule type" value="Genomic_DNA"/>
</dbReference>
<evidence type="ECO:0000313" key="10">
    <source>
        <dbReference type="Proteomes" id="UP000186905"/>
    </source>
</evidence>
<dbReference type="SUPFAM" id="SSF52799">
    <property type="entry name" value="(Phosphotyrosine protein) phosphatases II"/>
    <property type="match status" value="1"/>
</dbReference>
<evidence type="ECO:0000256" key="2">
    <source>
        <dbReference type="ARBA" id="ARBA00013064"/>
    </source>
</evidence>
<dbReference type="InterPro" id="IPR000387">
    <property type="entry name" value="Tyr_Pase_dom"/>
</dbReference>
<evidence type="ECO:0000313" key="9">
    <source>
        <dbReference type="EMBL" id="OLQ69939.1"/>
    </source>
</evidence>
<dbReference type="SMART" id="SM00404">
    <property type="entry name" value="PTPc_motif"/>
    <property type="match status" value="1"/>
</dbReference>
<accession>A0A1Q9G6T2</accession>
<proteinExistence type="predicted"/>
<feature type="domain" description="Tyrosine-protein phosphatase" evidence="7">
    <location>
        <begin position="29"/>
        <end position="263"/>
    </location>
</feature>
<dbReference type="PROSITE" id="PS50055">
    <property type="entry name" value="TYR_PHOSPHATASE_PTP"/>
    <property type="match status" value="1"/>
</dbReference>